<sequence length="583" mass="65417">MSAAAEPQSNDEPTTTAAVESGSEVSEWEQLISPSDPKVSELEFRIDNVTKYKVGEFVESSSEMIELFNYRLKVYPMGKVENNFAFYLQRVPMNGIDPRGVYENVGYEVSLENHWDSSEPLTKRRYCESFRNSQAHGWDKFLVEELRPKKFVFFTDEGSIVIKARVDLNHSKLVLAAADPDDEDIWIGKVTGFEKGEDVKFKPTWRGNYRIQVAVYPGGHPDHLDGQEALAVYIHVLGKKEVEAAPEFLKLKVAVVNHQMLGDSIEWVGTFRPEEVGDDSWGPNRLLSIEDLRDGDKGWLDEDGELLLRASVEAADEGRDPLSFTKSFAKRRRATNNEEAAQGRAKNDGHARISELVFRIDDVTKYKVGESIKSPTELVELFNYQTGGVLNDCLTTNEASCDVDLLHEKLLPAKYPDLFDQEGGIVIKAQVDLRAAKALLAPFEGVSVEGDELGFRIQDAVDFEEGEDMKSKPTWRGNYRIQVFAYPGGHPGHADSQEGLAVYIHILGRRETEKAPKSLKLTVTVANRKKLGNSIEASLTELIDEEGWLYVSAHFAGREEMTGSVLCRFSLLPSQELEEMLTL</sequence>
<gene>
    <name evidence="3" type="ORF">FOL46_007076</name>
</gene>
<dbReference type="Proteomes" id="UP000572268">
    <property type="component" value="Unassembled WGS sequence"/>
</dbReference>
<evidence type="ECO:0000313" key="3">
    <source>
        <dbReference type="EMBL" id="KAF4658170.1"/>
    </source>
</evidence>
<evidence type="ECO:0000313" key="4">
    <source>
        <dbReference type="Proteomes" id="UP000572268"/>
    </source>
</evidence>
<dbReference type="Gene3D" id="2.60.210.10">
    <property type="entry name" value="Apoptosis, Tumor Necrosis Factor Receptor Associated Protein 2, Chain A"/>
    <property type="match status" value="2"/>
</dbReference>
<dbReference type="SUPFAM" id="SSF49599">
    <property type="entry name" value="TRAF domain-like"/>
    <property type="match status" value="2"/>
</dbReference>
<feature type="region of interest" description="Disordered" evidence="1">
    <location>
        <begin position="1"/>
        <end position="30"/>
    </location>
</feature>
<dbReference type="InterPro" id="IPR002083">
    <property type="entry name" value="MATH/TRAF_dom"/>
</dbReference>
<reference evidence="3 4" key="1">
    <citation type="submission" date="2020-04" db="EMBL/GenBank/DDBJ databases">
        <title>Perkinsus olseni comparative genomics.</title>
        <authorList>
            <person name="Bogema D.R."/>
        </authorList>
    </citation>
    <scope>NUCLEOTIDE SEQUENCE [LARGE SCALE GENOMIC DNA]</scope>
    <source>
        <strain evidence="3">ATCC PRA-31</strain>
    </source>
</reference>
<evidence type="ECO:0000256" key="1">
    <source>
        <dbReference type="SAM" id="MobiDB-lite"/>
    </source>
</evidence>
<accession>A0A7J6LGQ8</accession>
<feature type="compositionally biased region" description="Polar residues" evidence="1">
    <location>
        <begin position="7"/>
        <end position="18"/>
    </location>
</feature>
<dbReference type="Pfam" id="PF00917">
    <property type="entry name" value="MATH"/>
    <property type="match status" value="1"/>
</dbReference>
<protein>
    <recommendedName>
        <fullName evidence="2">MATH domain-containing protein</fullName>
    </recommendedName>
</protein>
<dbReference type="InterPro" id="IPR008974">
    <property type="entry name" value="TRAF-like"/>
</dbReference>
<evidence type="ECO:0000259" key="2">
    <source>
        <dbReference type="PROSITE" id="PS50144"/>
    </source>
</evidence>
<dbReference type="PROSITE" id="PS50144">
    <property type="entry name" value="MATH"/>
    <property type="match status" value="1"/>
</dbReference>
<dbReference type="CDD" id="cd00121">
    <property type="entry name" value="MATH"/>
    <property type="match status" value="2"/>
</dbReference>
<name>A0A7J6LGQ8_PEROL</name>
<organism evidence="3 4">
    <name type="scientific">Perkinsus olseni</name>
    <name type="common">Perkinsus atlanticus</name>
    <dbReference type="NCBI Taxonomy" id="32597"/>
    <lineage>
        <taxon>Eukaryota</taxon>
        <taxon>Sar</taxon>
        <taxon>Alveolata</taxon>
        <taxon>Perkinsozoa</taxon>
        <taxon>Perkinsea</taxon>
        <taxon>Perkinsida</taxon>
        <taxon>Perkinsidae</taxon>
        <taxon>Perkinsus</taxon>
    </lineage>
</organism>
<proteinExistence type="predicted"/>
<dbReference type="AlphaFoldDB" id="A0A7J6LGQ8"/>
<comment type="caution">
    <text evidence="3">The sequence shown here is derived from an EMBL/GenBank/DDBJ whole genome shotgun (WGS) entry which is preliminary data.</text>
</comment>
<dbReference type="EMBL" id="JABANN010000486">
    <property type="protein sequence ID" value="KAF4658170.1"/>
    <property type="molecule type" value="Genomic_DNA"/>
</dbReference>
<feature type="domain" description="MATH" evidence="2">
    <location>
        <begin position="39"/>
        <end position="166"/>
    </location>
</feature>